<dbReference type="GO" id="GO:1901096">
    <property type="term" value="P:regulation of autophagosome maturation"/>
    <property type="evidence" value="ECO:0007669"/>
    <property type="project" value="TreeGrafter"/>
</dbReference>
<keyword evidence="1" id="KW-0343">GTPase activation</keyword>
<dbReference type="InterPro" id="IPR035969">
    <property type="entry name" value="Rab-GAP_TBC_sf"/>
</dbReference>
<feature type="region of interest" description="Disordered" evidence="2">
    <location>
        <begin position="556"/>
        <end position="604"/>
    </location>
</feature>
<feature type="compositionally biased region" description="Polar residues" evidence="2">
    <location>
        <begin position="576"/>
        <end position="604"/>
    </location>
</feature>
<evidence type="ECO:0000313" key="5">
    <source>
        <dbReference type="RefSeq" id="XP_018009593.1"/>
    </source>
</evidence>
<dbReference type="PANTHER" id="PTHR22957:SF333">
    <property type="entry name" value="TBC1 DOMAIN FAMILY MEMBER 25"/>
    <property type="match status" value="1"/>
</dbReference>
<sequence length="939" mass="102148">MASPLPPADAVRIKVIRHCNLDGISQCCKFSVDPQLTTLSVLQNLVVRAFKLSSREFEISYLSRDERLPEALWLPLVSDFDLELAFSRPCEPHLLVKVEAGRSGSFSSTGSWEGLDIVPRLPHLTAAAANNYSTKLPGIFREKMEKTLGLMQRALNWPDDLLPPAGDARQPLESTQKDVAVMAPMDDVKFQSFLDNVGVLIKVNELRKTIYMAGLEPSLRKVVWKHLLDVYPAGLPGKERLEYMKTKTAEYHSLRQRWQHHVKHSEQKATNGKRYSLNHPGVGYCQGMSDLASPLLFTQRDEAHAYVCFCALMARLSANFHVDGAAMSLKFQHLTEALVFYDPDFYLYLQEHQADDLLFCYRWLLLELKREFAFDDAQLMLEVLWSSLPPRPPSHTLPLAEVPFDPEALVRAAKNAAALATSSPLPALASARLLSQLRNGKRVSNYSAVCALRRQRSSEAALLTRRSSSRSVQLTRAASQPLKPFMNGAADASDGVSTEAGVKLTTAGVSDDVFTSVKSSAAGDVKSGSAGDALGYIEANVTPTRKIKNLKEFMELGRSSKKSSRSEQDSPSRSSGISENASPLKTNHDAQLSYPSPSKPTSNELIPHHLEYTVGTTNDPIVSKLTSCDNSIASPNVDSSSSPAHSNSTKMKIQNDGASKPNVKSNKTFSTFQTPEVPDATSKIEGIRAPASCLSTGSNGSDCAHRVPSDGSSLQDAVGDYCSLGGSSSSSVLCAVECSRRCFSESDAAFANFLDSDAVAAEEELCVEVWENPVASSPVNAPTVSLRPARSVIPNSHTDGDVAKLLKEDTGAGARLVPAKPSPSHTSPVSGKSSVMNDLSGGWAVGVGGVGLNGGSLPPPHEFGGGNPFLMIVCVSILLQHRDTIISQQLDHNDLAMHFDKLMRKHDVHHVLRDARLRYKHYCSLSFQKTDAVNKHEQC</sequence>
<dbReference type="KEGG" id="hazt:108667118"/>
<evidence type="ECO:0000256" key="1">
    <source>
        <dbReference type="ARBA" id="ARBA00022468"/>
    </source>
</evidence>
<dbReference type="Proteomes" id="UP000694843">
    <property type="component" value="Unplaced"/>
</dbReference>
<accession>A0A8B7N8M2</accession>
<dbReference type="AlphaFoldDB" id="A0A8B7N8M2"/>
<gene>
    <name evidence="5" type="primary">LOC108667118</name>
</gene>
<protein>
    <submittedName>
        <fullName evidence="5">TBC1 domain family member 25</fullName>
    </submittedName>
</protein>
<reference evidence="5" key="1">
    <citation type="submission" date="2025-08" db="UniProtKB">
        <authorList>
            <consortium name="RefSeq"/>
        </authorList>
    </citation>
    <scope>IDENTIFICATION</scope>
    <source>
        <tissue evidence="5">Whole organism</tissue>
    </source>
</reference>
<dbReference type="GeneID" id="108667118"/>
<dbReference type="PROSITE" id="PS50086">
    <property type="entry name" value="TBC_RABGAP"/>
    <property type="match status" value="1"/>
</dbReference>
<feature type="compositionally biased region" description="Polar residues" evidence="2">
    <location>
        <begin position="823"/>
        <end position="833"/>
    </location>
</feature>
<evidence type="ECO:0000256" key="2">
    <source>
        <dbReference type="SAM" id="MobiDB-lite"/>
    </source>
</evidence>
<dbReference type="GO" id="GO:0005776">
    <property type="term" value="C:autophagosome"/>
    <property type="evidence" value="ECO:0007669"/>
    <property type="project" value="TreeGrafter"/>
</dbReference>
<organism evidence="4 5">
    <name type="scientific">Hyalella azteca</name>
    <name type="common">Amphipod</name>
    <dbReference type="NCBI Taxonomy" id="294128"/>
    <lineage>
        <taxon>Eukaryota</taxon>
        <taxon>Metazoa</taxon>
        <taxon>Ecdysozoa</taxon>
        <taxon>Arthropoda</taxon>
        <taxon>Crustacea</taxon>
        <taxon>Multicrustacea</taxon>
        <taxon>Malacostraca</taxon>
        <taxon>Eumalacostraca</taxon>
        <taxon>Peracarida</taxon>
        <taxon>Amphipoda</taxon>
        <taxon>Senticaudata</taxon>
        <taxon>Talitrida</taxon>
        <taxon>Talitroidea</taxon>
        <taxon>Hyalellidae</taxon>
        <taxon>Hyalella</taxon>
    </lineage>
</organism>
<feature type="compositionally biased region" description="Polar residues" evidence="2">
    <location>
        <begin position="633"/>
        <end position="652"/>
    </location>
</feature>
<dbReference type="PANTHER" id="PTHR22957">
    <property type="entry name" value="TBC1 DOMAIN FAMILY MEMBER GTPASE-ACTIVATING PROTEIN"/>
    <property type="match status" value="1"/>
</dbReference>
<dbReference type="GO" id="GO:0005096">
    <property type="term" value="F:GTPase activator activity"/>
    <property type="evidence" value="ECO:0007669"/>
    <property type="project" value="UniProtKB-KW"/>
</dbReference>
<dbReference type="Gene3D" id="1.10.472.80">
    <property type="entry name" value="Ypt/Rab-GAP domain of gyp1p, domain 3"/>
    <property type="match status" value="1"/>
</dbReference>
<dbReference type="SUPFAM" id="SSF47923">
    <property type="entry name" value="Ypt/Rab-GAP domain of gyp1p"/>
    <property type="match status" value="2"/>
</dbReference>
<dbReference type="OrthoDB" id="10264062at2759"/>
<dbReference type="RefSeq" id="XP_018009593.1">
    <property type="nucleotide sequence ID" value="XM_018154104.2"/>
</dbReference>
<dbReference type="InterPro" id="IPR000195">
    <property type="entry name" value="Rab-GAP-TBC_dom"/>
</dbReference>
<feature type="region of interest" description="Disordered" evidence="2">
    <location>
        <begin position="813"/>
        <end position="833"/>
    </location>
</feature>
<feature type="compositionally biased region" description="Polar residues" evidence="2">
    <location>
        <begin position="662"/>
        <end position="674"/>
    </location>
</feature>
<name>A0A8B7N8M2_HYAAZ</name>
<dbReference type="SMART" id="SM00164">
    <property type="entry name" value="TBC"/>
    <property type="match status" value="1"/>
</dbReference>
<feature type="domain" description="Rab-GAP TBC" evidence="3">
    <location>
        <begin position="214"/>
        <end position="388"/>
    </location>
</feature>
<dbReference type="Pfam" id="PF00566">
    <property type="entry name" value="RabGAP-TBC"/>
    <property type="match status" value="1"/>
</dbReference>
<evidence type="ECO:0000313" key="4">
    <source>
        <dbReference type="Proteomes" id="UP000694843"/>
    </source>
</evidence>
<evidence type="ECO:0000259" key="3">
    <source>
        <dbReference type="PROSITE" id="PS50086"/>
    </source>
</evidence>
<feature type="region of interest" description="Disordered" evidence="2">
    <location>
        <begin position="633"/>
        <end position="674"/>
    </location>
</feature>
<proteinExistence type="predicted"/>
<dbReference type="OMA" id="DQEYYPM"/>
<keyword evidence="4" id="KW-1185">Reference proteome</keyword>
<dbReference type="Gene3D" id="1.10.8.270">
    <property type="entry name" value="putative rabgap domain of human tbc1 domain family member 14 like domains"/>
    <property type="match status" value="1"/>
</dbReference>